<dbReference type="EMBL" id="JAIWYP010000011">
    <property type="protein sequence ID" value="KAH3739861.1"/>
    <property type="molecule type" value="Genomic_DNA"/>
</dbReference>
<reference evidence="1" key="2">
    <citation type="submission" date="2020-11" db="EMBL/GenBank/DDBJ databases">
        <authorList>
            <person name="McCartney M.A."/>
            <person name="Auch B."/>
            <person name="Kono T."/>
            <person name="Mallez S."/>
            <person name="Becker A."/>
            <person name="Gohl D.M."/>
            <person name="Silverstein K.A.T."/>
            <person name="Koren S."/>
            <person name="Bechman K.B."/>
            <person name="Herman A."/>
            <person name="Abrahante J.E."/>
            <person name="Garbe J."/>
        </authorList>
    </citation>
    <scope>NUCLEOTIDE SEQUENCE</scope>
    <source>
        <strain evidence="1">Duluth1</strain>
        <tissue evidence="1">Whole animal</tissue>
    </source>
</reference>
<organism evidence="1 2">
    <name type="scientific">Dreissena polymorpha</name>
    <name type="common">Zebra mussel</name>
    <name type="synonym">Mytilus polymorpha</name>
    <dbReference type="NCBI Taxonomy" id="45954"/>
    <lineage>
        <taxon>Eukaryota</taxon>
        <taxon>Metazoa</taxon>
        <taxon>Spiralia</taxon>
        <taxon>Lophotrochozoa</taxon>
        <taxon>Mollusca</taxon>
        <taxon>Bivalvia</taxon>
        <taxon>Autobranchia</taxon>
        <taxon>Heteroconchia</taxon>
        <taxon>Euheterodonta</taxon>
        <taxon>Imparidentia</taxon>
        <taxon>Neoheterodontei</taxon>
        <taxon>Myida</taxon>
        <taxon>Dreissenoidea</taxon>
        <taxon>Dreissenidae</taxon>
        <taxon>Dreissena</taxon>
    </lineage>
</organism>
<protein>
    <submittedName>
        <fullName evidence="1">Uncharacterized protein</fullName>
    </submittedName>
</protein>
<dbReference type="AlphaFoldDB" id="A0A9D4D641"/>
<accession>A0A9D4D641</accession>
<reference evidence="1" key="1">
    <citation type="journal article" date="2019" name="bioRxiv">
        <title>The Genome of the Zebra Mussel, Dreissena polymorpha: A Resource for Invasive Species Research.</title>
        <authorList>
            <person name="McCartney M.A."/>
            <person name="Auch B."/>
            <person name="Kono T."/>
            <person name="Mallez S."/>
            <person name="Zhang Y."/>
            <person name="Obille A."/>
            <person name="Becker A."/>
            <person name="Abrahante J.E."/>
            <person name="Garbe J."/>
            <person name="Badalamenti J.P."/>
            <person name="Herman A."/>
            <person name="Mangelson H."/>
            <person name="Liachko I."/>
            <person name="Sullivan S."/>
            <person name="Sone E.D."/>
            <person name="Koren S."/>
            <person name="Silverstein K.A.T."/>
            <person name="Beckman K.B."/>
            <person name="Gohl D.M."/>
        </authorList>
    </citation>
    <scope>NUCLEOTIDE SEQUENCE</scope>
    <source>
        <strain evidence="1">Duluth1</strain>
        <tissue evidence="1">Whole animal</tissue>
    </source>
</reference>
<evidence type="ECO:0000313" key="1">
    <source>
        <dbReference type="EMBL" id="KAH3739861.1"/>
    </source>
</evidence>
<gene>
    <name evidence="1" type="ORF">DPMN_046551</name>
</gene>
<keyword evidence="2" id="KW-1185">Reference proteome</keyword>
<dbReference type="Proteomes" id="UP000828390">
    <property type="component" value="Unassembled WGS sequence"/>
</dbReference>
<sequence length="74" mass="7826">MQPNVSVTNNPVAGGCVRSSGIGKTGHVGAVRRQFSLIPRSQIETDNHPISERCISPIIGLAPGRLSDGHRVIL</sequence>
<proteinExistence type="predicted"/>
<name>A0A9D4D641_DREPO</name>
<comment type="caution">
    <text evidence="1">The sequence shown here is derived from an EMBL/GenBank/DDBJ whole genome shotgun (WGS) entry which is preliminary data.</text>
</comment>
<evidence type="ECO:0000313" key="2">
    <source>
        <dbReference type="Proteomes" id="UP000828390"/>
    </source>
</evidence>